<protein>
    <submittedName>
        <fullName evidence="2">Glutaredoxin</fullName>
    </submittedName>
</protein>
<dbReference type="AlphaFoldDB" id="A0A497XNV4"/>
<proteinExistence type="predicted"/>
<dbReference type="Gene3D" id="3.40.30.10">
    <property type="entry name" value="Glutaredoxin"/>
    <property type="match status" value="1"/>
</dbReference>
<comment type="caution">
    <text evidence="2">The sequence shown here is derived from an EMBL/GenBank/DDBJ whole genome shotgun (WGS) entry which is preliminary data.</text>
</comment>
<evidence type="ECO:0000313" key="2">
    <source>
        <dbReference type="EMBL" id="RLJ69799.1"/>
    </source>
</evidence>
<accession>A0A497XNV4</accession>
<dbReference type="RefSeq" id="WP_121008649.1">
    <property type="nucleotide sequence ID" value="NZ_RCCJ01000001.1"/>
</dbReference>
<dbReference type="EMBL" id="RCCJ01000001">
    <property type="protein sequence ID" value="RLJ69799.1"/>
    <property type="molecule type" value="Genomic_DNA"/>
</dbReference>
<sequence>MKFVLVTQEVCPRCDRVKKLLSELQREVPFEWEEVDMYEMLDTFTYLGIATTPVLLVEDEDEDYTEEHIVFMGELPRKWRLKEIIESHLGGYGEPQKKAV</sequence>
<dbReference type="OrthoDB" id="32865at2"/>
<dbReference type="Pfam" id="PF00462">
    <property type="entry name" value="Glutaredoxin"/>
    <property type="match status" value="1"/>
</dbReference>
<name>A0A497XNV4_9AQUI</name>
<feature type="domain" description="Glutaredoxin" evidence="1">
    <location>
        <begin position="4"/>
        <end position="60"/>
    </location>
</feature>
<evidence type="ECO:0000313" key="3">
    <source>
        <dbReference type="Proteomes" id="UP000267841"/>
    </source>
</evidence>
<dbReference type="InterPro" id="IPR002109">
    <property type="entry name" value="Glutaredoxin"/>
</dbReference>
<dbReference type="InterPro" id="IPR036249">
    <property type="entry name" value="Thioredoxin-like_sf"/>
</dbReference>
<dbReference type="Proteomes" id="UP000267841">
    <property type="component" value="Unassembled WGS sequence"/>
</dbReference>
<dbReference type="SUPFAM" id="SSF52833">
    <property type="entry name" value="Thioredoxin-like"/>
    <property type="match status" value="1"/>
</dbReference>
<evidence type="ECO:0000259" key="1">
    <source>
        <dbReference type="Pfam" id="PF00462"/>
    </source>
</evidence>
<gene>
    <name evidence="2" type="ORF">BCF55_0055</name>
</gene>
<keyword evidence="3" id="KW-1185">Reference proteome</keyword>
<reference evidence="2 3" key="1">
    <citation type="submission" date="2018-10" db="EMBL/GenBank/DDBJ databases">
        <title>Genomic Encyclopedia of Archaeal and Bacterial Type Strains, Phase II (KMG-II): from individual species to whole genera.</title>
        <authorList>
            <person name="Goeker M."/>
        </authorList>
    </citation>
    <scope>NUCLEOTIDE SEQUENCE [LARGE SCALE GENOMIC DNA]</scope>
    <source>
        <strain evidence="2 3">DSM 16510</strain>
    </source>
</reference>
<dbReference type="PROSITE" id="PS51354">
    <property type="entry name" value="GLUTAREDOXIN_2"/>
    <property type="match status" value="1"/>
</dbReference>
<organism evidence="2 3">
    <name type="scientific">Hydrogenivirga caldilitoris</name>
    <dbReference type="NCBI Taxonomy" id="246264"/>
    <lineage>
        <taxon>Bacteria</taxon>
        <taxon>Pseudomonadati</taxon>
        <taxon>Aquificota</taxon>
        <taxon>Aquificia</taxon>
        <taxon>Aquificales</taxon>
        <taxon>Aquificaceae</taxon>
        <taxon>Hydrogenivirga</taxon>
    </lineage>
</organism>